<evidence type="ECO:0000256" key="4">
    <source>
        <dbReference type="ARBA" id="ARBA00022729"/>
    </source>
</evidence>
<organism evidence="7 8">
    <name type="scientific">Brassicogethes aeneus</name>
    <name type="common">Rape pollen beetle</name>
    <name type="synonym">Meligethes aeneus</name>
    <dbReference type="NCBI Taxonomy" id="1431903"/>
    <lineage>
        <taxon>Eukaryota</taxon>
        <taxon>Metazoa</taxon>
        <taxon>Ecdysozoa</taxon>
        <taxon>Arthropoda</taxon>
        <taxon>Hexapoda</taxon>
        <taxon>Insecta</taxon>
        <taxon>Pterygota</taxon>
        <taxon>Neoptera</taxon>
        <taxon>Endopterygota</taxon>
        <taxon>Coleoptera</taxon>
        <taxon>Polyphaga</taxon>
        <taxon>Cucujiformia</taxon>
        <taxon>Nitidulidae</taxon>
        <taxon>Meligethinae</taxon>
        <taxon>Brassicogethes</taxon>
    </lineage>
</organism>
<feature type="chain" id="PRO_5040507950" description="Gamma-interferon-inducible lysosomal thiol reductase" evidence="6">
    <location>
        <begin position="19"/>
        <end position="203"/>
    </location>
</feature>
<dbReference type="InterPro" id="IPR036249">
    <property type="entry name" value="Thioredoxin-like_sf"/>
</dbReference>
<protein>
    <recommendedName>
        <fullName evidence="9">Gamma-interferon-inducible lysosomal thiol reductase</fullName>
    </recommendedName>
</protein>
<dbReference type="InterPro" id="IPR004911">
    <property type="entry name" value="Interferon-induced_GILT"/>
</dbReference>
<dbReference type="PANTHER" id="PTHR13234">
    <property type="entry name" value="GAMMA-INTERFERON INDUCIBLE LYSOSOMAL THIOL REDUCTASE GILT"/>
    <property type="match status" value="1"/>
</dbReference>
<evidence type="ECO:0000313" key="8">
    <source>
        <dbReference type="Proteomes" id="UP001154078"/>
    </source>
</evidence>
<keyword evidence="4 6" id="KW-0732">Signal</keyword>
<comment type="similarity">
    <text evidence="2">Belongs to the GILT family.</text>
</comment>
<dbReference type="Gene3D" id="3.40.30.10">
    <property type="entry name" value="Glutaredoxin"/>
    <property type="match status" value="1"/>
</dbReference>
<feature type="signal peptide" evidence="6">
    <location>
        <begin position="1"/>
        <end position="18"/>
    </location>
</feature>
<dbReference type="GO" id="GO:0005576">
    <property type="term" value="C:extracellular region"/>
    <property type="evidence" value="ECO:0007669"/>
    <property type="project" value="UniProtKB-SubCell"/>
</dbReference>
<gene>
    <name evidence="7" type="ORF">MELIAE_LOCUS5461</name>
</gene>
<evidence type="ECO:0000256" key="5">
    <source>
        <dbReference type="ARBA" id="ARBA00023180"/>
    </source>
</evidence>
<dbReference type="OrthoDB" id="958254at2759"/>
<accession>A0A9P0B1I3</accession>
<reference evidence="7" key="1">
    <citation type="submission" date="2021-12" db="EMBL/GenBank/DDBJ databases">
        <authorList>
            <person name="King R."/>
        </authorList>
    </citation>
    <scope>NUCLEOTIDE SEQUENCE</scope>
</reference>
<dbReference type="AlphaFoldDB" id="A0A9P0B1I3"/>
<dbReference type="GO" id="GO:0016671">
    <property type="term" value="F:oxidoreductase activity, acting on a sulfur group of donors, disulfide as acceptor"/>
    <property type="evidence" value="ECO:0007669"/>
    <property type="project" value="InterPro"/>
</dbReference>
<dbReference type="PANTHER" id="PTHR13234:SF8">
    <property type="entry name" value="GAMMA-INTERFERON-INDUCIBLE LYSOSOMAL THIOL REDUCTASE"/>
    <property type="match status" value="1"/>
</dbReference>
<evidence type="ECO:0000313" key="7">
    <source>
        <dbReference type="EMBL" id="CAH0553474.1"/>
    </source>
</evidence>
<dbReference type="Pfam" id="PF03227">
    <property type="entry name" value="GILT"/>
    <property type="match status" value="1"/>
</dbReference>
<dbReference type="EMBL" id="OV121134">
    <property type="protein sequence ID" value="CAH0553474.1"/>
    <property type="molecule type" value="Genomic_DNA"/>
</dbReference>
<comment type="subcellular location">
    <subcellularLocation>
        <location evidence="1">Secreted</location>
    </subcellularLocation>
</comment>
<proteinExistence type="inferred from homology"/>
<keyword evidence="8" id="KW-1185">Reference proteome</keyword>
<sequence length="203" mass="22290">MVLVRALFLAGAFAFITAKEVKVTIFYESLCPYSIEYLVKQAIPGYKTLSNNIKLDLVPYGNAKTVNKSGTLEFICQHGEGECKGNRYHGCVLDLNPIDKASSYIACDLAADDPSDDKALKQCANETDISWTDLKKCVDSGKADEIMAKYGERTNSARPPIPGVPTTFFNDVYDEELSDDAYTSFVTVVCSFLDNEPAACNSF</sequence>
<keyword evidence="3" id="KW-0964">Secreted</keyword>
<keyword evidence="5" id="KW-0325">Glycoprotein</keyword>
<evidence type="ECO:0008006" key="9">
    <source>
        <dbReference type="Google" id="ProtNLM"/>
    </source>
</evidence>
<dbReference type="Proteomes" id="UP001154078">
    <property type="component" value="Chromosome 3"/>
</dbReference>
<evidence type="ECO:0000256" key="2">
    <source>
        <dbReference type="ARBA" id="ARBA00005679"/>
    </source>
</evidence>
<evidence type="ECO:0000256" key="1">
    <source>
        <dbReference type="ARBA" id="ARBA00004613"/>
    </source>
</evidence>
<dbReference type="SUPFAM" id="SSF52833">
    <property type="entry name" value="Thioredoxin-like"/>
    <property type="match status" value="1"/>
</dbReference>
<evidence type="ECO:0000256" key="3">
    <source>
        <dbReference type="ARBA" id="ARBA00022525"/>
    </source>
</evidence>
<name>A0A9P0B1I3_BRAAE</name>
<evidence type="ECO:0000256" key="6">
    <source>
        <dbReference type="SAM" id="SignalP"/>
    </source>
</evidence>